<accession>A0A917TX19</accession>
<sequence>MPDLVSYLRDAKLAGDVETTRSSNHGNATAFAEGHEGYRFGLVPLKTWTLPQVLSVMAERVGIDPDPARATGTDVIDPHKTVRALERMRDRLRLAAQRRERVLVATGHPAGMIEVHLAVAAALRAAGCELLRPAPGAVFASPGRYGGREYQLAVRYVGGVAVAAERGIALWHTHSPDGMRIMLAELERQGEPLPDLVVADHGFAGAAAAAGLDVVAFADSNDPALFVAEAEGRVSVTVPIDDNVQPHLYGPVSEFLLDGVGISTL</sequence>
<evidence type="ECO:0000313" key="1">
    <source>
        <dbReference type="EMBL" id="GGM41749.1"/>
    </source>
</evidence>
<dbReference type="AlphaFoldDB" id="A0A917TX19"/>
<dbReference type="InterPro" id="IPR031423">
    <property type="entry name" value="Phosphatase_SCO2771"/>
</dbReference>
<gene>
    <name evidence="1" type="ORF">GCM10007977_049100</name>
</gene>
<dbReference type="Pfam" id="PF15698">
    <property type="entry name" value="Phosphatase"/>
    <property type="match status" value="1"/>
</dbReference>
<organism evidence="1 2">
    <name type="scientific">Dactylosporangium sucinum</name>
    <dbReference type="NCBI Taxonomy" id="1424081"/>
    <lineage>
        <taxon>Bacteria</taxon>
        <taxon>Bacillati</taxon>
        <taxon>Actinomycetota</taxon>
        <taxon>Actinomycetes</taxon>
        <taxon>Micromonosporales</taxon>
        <taxon>Micromonosporaceae</taxon>
        <taxon>Dactylosporangium</taxon>
    </lineage>
</organism>
<name>A0A917TX19_9ACTN</name>
<reference evidence="1" key="1">
    <citation type="journal article" date="2014" name="Int. J. Syst. Evol. Microbiol.">
        <title>Complete genome sequence of Corynebacterium casei LMG S-19264T (=DSM 44701T), isolated from a smear-ripened cheese.</title>
        <authorList>
            <consortium name="US DOE Joint Genome Institute (JGI-PGF)"/>
            <person name="Walter F."/>
            <person name="Albersmeier A."/>
            <person name="Kalinowski J."/>
            <person name="Ruckert C."/>
        </authorList>
    </citation>
    <scope>NUCLEOTIDE SEQUENCE</scope>
    <source>
        <strain evidence="1">JCM 19831</strain>
    </source>
</reference>
<dbReference type="EMBL" id="BMPI01000024">
    <property type="protein sequence ID" value="GGM41749.1"/>
    <property type="molecule type" value="Genomic_DNA"/>
</dbReference>
<protein>
    <submittedName>
        <fullName evidence="1">Phosphatase</fullName>
    </submittedName>
</protein>
<evidence type="ECO:0000313" key="2">
    <source>
        <dbReference type="Proteomes" id="UP000642070"/>
    </source>
</evidence>
<proteinExistence type="predicted"/>
<reference evidence="1" key="2">
    <citation type="submission" date="2020-09" db="EMBL/GenBank/DDBJ databases">
        <authorList>
            <person name="Sun Q."/>
            <person name="Ohkuma M."/>
        </authorList>
    </citation>
    <scope>NUCLEOTIDE SEQUENCE</scope>
    <source>
        <strain evidence="1">JCM 19831</strain>
    </source>
</reference>
<comment type="caution">
    <text evidence="1">The sequence shown here is derived from an EMBL/GenBank/DDBJ whole genome shotgun (WGS) entry which is preliminary data.</text>
</comment>
<keyword evidence="2" id="KW-1185">Reference proteome</keyword>
<dbReference type="RefSeq" id="WP_190252264.1">
    <property type="nucleotide sequence ID" value="NZ_BMPI01000024.1"/>
</dbReference>
<dbReference type="Proteomes" id="UP000642070">
    <property type="component" value="Unassembled WGS sequence"/>
</dbReference>